<evidence type="ECO:0000313" key="4">
    <source>
        <dbReference type="Proteomes" id="UP000031561"/>
    </source>
</evidence>
<dbReference type="InterPro" id="IPR050904">
    <property type="entry name" value="Adhesion/Biosynth-related"/>
</dbReference>
<feature type="signal peptide" evidence="1">
    <location>
        <begin position="1"/>
        <end position="30"/>
    </location>
</feature>
<protein>
    <submittedName>
        <fullName evidence="3">Fasciclin domain-containing protein</fullName>
    </submittedName>
</protein>
<dbReference type="InterPro" id="IPR036378">
    <property type="entry name" value="FAS1_dom_sf"/>
</dbReference>
<dbReference type="AlphaFoldDB" id="A0ABD4T6L9"/>
<dbReference type="Gene3D" id="2.30.180.10">
    <property type="entry name" value="FAS1 domain"/>
    <property type="match status" value="1"/>
</dbReference>
<dbReference type="RefSeq" id="WP_166283128.1">
    <property type="nucleotide sequence ID" value="NZ_JTHE03000094.1"/>
</dbReference>
<dbReference type="PANTHER" id="PTHR10900">
    <property type="entry name" value="PERIOSTIN-RELATED"/>
    <property type="match status" value="1"/>
</dbReference>
<dbReference type="Proteomes" id="UP000031561">
    <property type="component" value="Unassembled WGS sequence"/>
</dbReference>
<proteinExistence type="predicted"/>
<dbReference type="FunFam" id="2.30.180.10:FF:000032">
    <property type="entry name" value="Fasciclin domain-containing protein, putative"/>
    <property type="match status" value="1"/>
</dbReference>
<feature type="domain" description="FAS1" evidence="2">
    <location>
        <begin position="56"/>
        <end position="187"/>
    </location>
</feature>
<dbReference type="PANTHER" id="PTHR10900:SF77">
    <property type="entry name" value="FI19380P1"/>
    <property type="match status" value="1"/>
</dbReference>
<feature type="chain" id="PRO_5044893832" evidence="1">
    <location>
        <begin position="31"/>
        <end position="207"/>
    </location>
</feature>
<dbReference type="SUPFAM" id="SSF82153">
    <property type="entry name" value="FAS1 domain"/>
    <property type="match status" value="1"/>
</dbReference>
<evidence type="ECO:0000256" key="1">
    <source>
        <dbReference type="SAM" id="SignalP"/>
    </source>
</evidence>
<evidence type="ECO:0000259" key="2">
    <source>
        <dbReference type="PROSITE" id="PS50213"/>
    </source>
</evidence>
<comment type="caution">
    <text evidence="3">The sequence shown here is derived from an EMBL/GenBank/DDBJ whole genome shotgun (WGS) entry which is preliminary data.</text>
</comment>
<name>A0ABD4T6L9_9CYAN</name>
<dbReference type="PROSITE" id="PS50213">
    <property type="entry name" value="FAS1"/>
    <property type="match status" value="1"/>
</dbReference>
<dbReference type="InterPro" id="IPR000782">
    <property type="entry name" value="FAS1_domain"/>
</dbReference>
<gene>
    <name evidence="3" type="ORF">QQ91_0016435</name>
</gene>
<organism evidence="3 4">
    <name type="scientific">Lyngbya confervoides BDU141951</name>
    <dbReference type="NCBI Taxonomy" id="1574623"/>
    <lineage>
        <taxon>Bacteria</taxon>
        <taxon>Bacillati</taxon>
        <taxon>Cyanobacteriota</taxon>
        <taxon>Cyanophyceae</taxon>
        <taxon>Oscillatoriophycideae</taxon>
        <taxon>Oscillatoriales</taxon>
        <taxon>Microcoleaceae</taxon>
        <taxon>Lyngbya</taxon>
    </lineage>
</organism>
<keyword evidence="1" id="KW-0732">Signal</keyword>
<keyword evidence="4" id="KW-1185">Reference proteome</keyword>
<dbReference type="SMART" id="SM00554">
    <property type="entry name" value="FAS1"/>
    <property type="match status" value="1"/>
</dbReference>
<sequence length="207" mass="21732">MKLLTSKTLKLALFVSVLGAGATMSTAALADNYAPSSDLPKTMQQAEMGQTDAAMKRSIVDIASSNDSFTTLVQAVQAAGFVDTLAGAGSYTVFAPTNEAFSQLPAGAVEYLLRPENRGLLRQVLSYHVLPAEVTSSEIVSGPVEALGGGLALRVTEEGRVIVNNASVINADIQANNGVIHAVNRILLPETLQRTLEARLGVSSLYQ</sequence>
<dbReference type="EMBL" id="JTHE03000094">
    <property type="protein sequence ID" value="MCM1984411.1"/>
    <property type="molecule type" value="Genomic_DNA"/>
</dbReference>
<evidence type="ECO:0000313" key="3">
    <source>
        <dbReference type="EMBL" id="MCM1984411.1"/>
    </source>
</evidence>
<accession>A0ABD4T6L9</accession>
<dbReference type="Pfam" id="PF02469">
    <property type="entry name" value="Fasciclin"/>
    <property type="match status" value="1"/>
</dbReference>
<reference evidence="3 4" key="1">
    <citation type="journal article" date="2015" name="Genome Announc.">
        <title>Draft Genome Sequence of Filamentous Marine Cyanobacterium Lyngbya confervoides Strain BDU141951.</title>
        <authorList>
            <person name="Chandrababunaidu M.M."/>
            <person name="Sen D."/>
            <person name="Tripathy S."/>
        </authorList>
    </citation>
    <scope>NUCLEOTIDE SEQUENCE [LARGE SCALE GENOMIC DNA]</scope>
    <source>
        <strain evidence="3 4">BDU141951</strain>
    </source>
</reference>